<dbReference type="AlphaFoldDB" id="A0A081B087"/>
<dbReference type="Proteomes" id="UP000028582">
    <property type="component" value="Unassembled WGS sequence"/>
</dbReference>
<evidence type="ECO:0008006" key="5">
    <source>
        <dbReference type="Google" id="ProtNLM"/>
    </source>
</evidence>
<comment type="caution">
    <text evidence="3">The sequence shown here is derived from an EMBL/GenBank/DDBJ whole genome shotgun (WGS) entry which is preliminary data.</text>
</comment>
<dbReference type="PANTHER" id="PTHR35606:SF4">
    <property type="entry name" value="CELLULOSE-BINDING FAMILY II PROTEIN"/>
    <property type="match status" value="1"/>
</dbReference>
<keyword evidence="2" id="KW-0732">Signal</keyword>
<feature type="compositionally biased region" description="Polar residues" evidence="1">
    <location>
        <begin position="108"/>
        <end position="134"/>
    </location>
</feature>
<name>A0A081B087_PHYNI</name>
<dbReference type="EMBL" id="ANJA01000282">
    <property type="protein sequence ID" value="ETO84548.1"/>
    <property type="molecule type" value="Genomic_DNA"/>
</dbReference>
<protein>
    <recommendedName>
        <fullName evidence="5">Neutral zinc metallopeptidase</fullName>
    </recommendedName>
</protein>
<feature type="region of interest" description="Disordered" evidence="1">
    <location>
        <begin position="58"/>
        <end position="147"/>
    </location>
</feature>
<evidence type="ECO:0000313" key="4">
    <source>
        <dbReference type="Proteomes" id="UP000028582"/>
    </source>
</evidence>
<dbReference type="PANTHER" id="PTHR35606">
    <property type="entry name" value="CELLULOSE-BINDING FAMILY II PROTEIN"/>
    <property type="match status" value="1"/>
</dbReference>
<dbReference type="SUPFAM" id="SSF55486">
    <property type="entry name" value="Metalloproteases ('zincins'), catalytic domain"/>
    <property type="match status" value="1"/>
</dbReference>
<accession>A0A081B087</accession>
<feature type="signal peptide" evidence="2">
    <location>
        <begin position="1"/>
        <end position="31"/>
    </location>
</feature>
<dbReference type="OrthoDB" id="120680at2759"/>
<evidence type="ECO:0000256" key="2">
    <source>
        <dbReference type="SAM" id="SignalP"/>
    </source>
</evidence>
<evidence type="ECO:0000313" key="3">
    <source>
        <dbReference type="EMBL" id="ETO84548.1"/>
    </source>
</evidence>
<reference evidence="3 4" key="1">
    <citation type="submission" date="2013-11" db="EMBL/GenBank/DDBJ databases">
        <title>The Genome Sequence of Phytophthora parasitica P1976.</title>
        <authorList>
            <consortium name="The Broad Institute Genomics Platform"/>
            <person name="Russ C."/>
            <person name="Tyler B."/>
            <person name="Panabieres F."/>
            <person name="Shan W."/>
            <person name="Tripathy S."/>
            <person name="Grunwald N."/>
            <person name="Machado M."/>
            <person name="Johnson C.S."/>
            <person name="Walker B."/>
            <person name="Young S."/>
            <person name="Zeng Q."/>
            <person name="Gargeya S."/>
            <person name="Fitzgerald M."/>
            <person name="Haas B."/>
            <person name="Abouelleil A."/>
            <person name="Allen A.W."/>
            <person name="Alvarado L."/>
            <person name="Arachchi H.M."/>
            <person name="Berlin A.M."/>
            <person name="Chapman S.B."/>
            <person name="Gainer-Dewar J."/>
            <person name="Goldberg J."/>
            <person name="Griggs A."/>
            <person name="Gujja S."/>
            <person name="Hansen M."/>
            <person name="Howarth C."/>
            <person name="Imamovic A."/>
            <person name="Ireland A."/>
            <person name="Larimer J."/>
            <person name="McCowan C."/>
            <person name="Murphy C."/>
            <person name="Pearson M."/>
            <person name="Poon T.W."/>
            <person name="Priest M."/>
            <person name="Roberts A."/>
            <person name="Saif S."/>
            <person name="Shea T."/>
            <person name="Sisk P."/>
            <person name="Sykes S."/>
            <person name="Wortman J."/>
            <person name="Nusbaum C."/>
            <person name="Birren B."/>
        </authorList>
    </citation>
    <scope>NUCLEOTIDE SEQUENCE [LARGE SCALE GENOMIC DNA]</scope>
    <source>
        <strain evidence="3 4">P1976</strain>
    </source>
</reference>
<feature type="compositionally biased region" description="Polar residues" evidence="1">
    <location>
        <begin position="58"/>
        <end position="72"/>
    </location>
</feature>
<feature type="compositionally biased region" description="Low complexity" evidence="1">
    <location>
        <begin position="86"/>
        <end position="107"/>
    </location>
</feature>
<sequence>MGSHRASRFFTMQILTAAVVALAAYISVTSAAKCYPKQAAPAATTSPAVDFPANENTIVTDSSNQQTPTQLATVAPESGDKGATESPPTQGSTDGTSSTTTDSLPSQGSMEQLTGSLPSTEGSTDETPATSGNSTKEHASFGDITSGNDKCVVGDPNAYITKSDVDWVWTEGMSKNVPDFKNNIFDQLVNNKGKLRYCVRWDSTNKLSKTVAAKFEAMLNRQFKAWNEWVIGYGCWPFETIEVKIVGWATRDTSLFDWSDDSLGTIYTTEKDPDGVPQCPDACYKHKGFAANADTSACEGEPFDMSLWPTLGQGGGAGGDWGQRVDEESMISTIDQEQSIIVAHEIGHGFGLPDFYEHTDQPNEDFPACIMKAGSSPTVTPGDGWMLRRVFEHIRTRYNF</sequence>
<evidence type="ECO:0000256" key="1">
    <source>
        <dbReference type="SAM" id="MobiDB-lite"/>
    </source>
</evidence>
<proteinExistence type="predicted"/>
<feature type="chain" id="PRO_5001754575" description="Neutral zinc metallopeptidase" evidence="2">
    <location>
        <begin position="32"/>
        <end position="400"/>
    </location>
</feature>
<gene>
    <name evidence="3" type="ORF">F444_01556</name>
</gene>
<organism evidence="3 4">
    <name type="scientific">Phytophthora nicotianae P1976</name>
    <dbReference type="NCBI Taxonomy" id="1317066"/>
    <lineage>
        <taxon>Eukaryota</taxon>
        <taxon>Sar</taxon>
        <taxon>Stramenopiles</taxon>
        <taxon>Oomycota</taxon>
        <taxon>Peronosporomycetes</taxon>
        <taxon>Peronosporales</taxon>
        <taxon>Peronosporaceae</taxon>
        <taxon>Phytophthora</taxon>
    </lineage>
</organism>